<evidence type="ECO:0000313" key="5">
    <source>
        <dbReference type="Proteomes" id="UP000030428"/>
    </source>
</evidence>
<accession>A0A0A6P6W3</accession>
<dbReference type="Pfam" id="PF13424">
    <property type="entry name" value="TPR_12"/>
    <property type="match status" value="4"/>
</dbReference>
<dbReference type="SUPFAM" id="SSF48452">
    <property type="entry name" value="TPR-like"/>
    <property type="match status" value="2"/>
</dbReference>
<dbReference type="Proteomes" id="UP000030428">
    <property type="component" value="Unassembled WGS sequence"/>
</dbReference>
<dbReference type="PANTHER" id="PTHR46082:SF6">
    <property type="entry name" value="AAA+ ATPASE DOMAIN-CONTAINING PROTEIN-RELATED"/>
    <property type="match status" value="1"/>
</dbReference>
<organism evidence="4 5">
    <name type="scientific">Candidatus Thiomargarita nelsonii</name>
    <dbReference type="NCBI Taxonomy" id="1003181"/>
    <lineage>
        <taxon>Bacteria</taxon>
        <taxon>Pseudomonadati</taxon>
        <taxon>Pseudomonadota</taxon>
        <taxon>Gammaproteobacteria</taxon>
        <taxon>Thiotrichales</taxon>
        <taxon>Thiotrichaceae</taxon>
        <taxon>Thiomargarita</taxon>
    </lineage>
</organism>
<feature type="domain" description="CHAT" evidence="3">
    <location>
        <begin position="718"/>
        <end position="1023"/>
    </location>
</feature>
<dbReference type="EMBL" id="JSZA02000037">
    <property type="protein sequence ID" value="KHD06528.2"/>
    <property type="molecule type" value="Genomic_DNA"/>
</dbReference>
<evidence type="ECO:0000259" key="3">
    <source>
        <dbReference type="Pfam" id="PF12770"/>
    </source>
</evidence>
<dbReference type="PROSITE" id="PS50005">
    <property type="entry name" value="TPR"/>
    <property type="match status" value="2"/>
</dbReference>
<name>A0A0A6P6W3_9GAMM</name>
<dbReference type="SMART" id="SM00028">
    <property type="entry name" value="TPR"/>
    <property type="match status" value="10"/>
</dbReference>
<feature type="repeat" description="TPR" evidence="1">
    <location>
        <begin position="165"/>
        <end position="198"/>
    </location>
</feature>
<dbReference type="AlphaFoldDB" id="A0A0A6P6W3"/>
<keyword evidence="5" id="KW-1185">Reference proteome</keyword>
<feature type="repeat" description="TPR" evidence="1">
    <location>
        <begin position="459"/>
        <end position="492"/>
    </location>
</feature>
<keyword evidence="1" id="KW-0802">TPR repeat</keyword>
<dbReference type="InterPro" id="IPR019734">
    <property type="entry name" value="TPR_rpt"/>
</dbReference>
<reference evidence="4 5" key="1">
    <citation type="journal article" date="2016" name="Front. Microbiol.">
        <title>Single-Cell (Meta-)Genomics of a Dimorphic Candidatus Thiomargarita nelsonii Reveals Genomic Plasticity.</title>
        <authorList>
            <person name="Flood B.E."/>
            <person name="Fliss P."/>
            <person name="Jones D.S."/>
            <person name="Dick G.J."/>
            <person name="Jain S."/>
            <person name="Kaster A.K."/>
            <person name="Winkel M."/>
            <person name="Mussmann M."/>
            <person name="Bailey J."/>
        </authorList>
    </citation>
    <scope>NUCLEOTIDE SEQUENCE [LARGE SCALE GENOMIC DNA]</scope>
    <source>
        <strain evidence="4">Hydrate Ridge</strain>
    </source>
</reference>
<comment type="caution">
    <text evidence="4">The sequence shown here is derived from an EMBL/GenBank/DDBJ whole genome shotgun (WGS) entry which is preliminary data.</text>
</comment>
<gene>
    <name evidence="4" type="ORF">PN36_12025</name>
</gene>
<evidence type="ECO:0000256" key="2">
    <source>
        <dbReference type="SAM" id="Coils"/>
    </source>
</evidence>
<feature type="coiled-coil region" evidence="2">
    <location>
        <begin position="614"/>
        <end position="641"/>
    </location>
</feature>
<evidence type="ECO:0000256" key="1">
    <source>
        <dbReference type="PROSITE-ProRule" id="PRU00339"/>
    </source>
</evidence>
<dbReference type="InterPro" id="IPR024983">
    <property type="entry name" value="CHAT_dom"/>
</dbReference>
<dbReference type="InterPro" id="IPR011990">
    <property type="entry name" value="TPR-like_helical_dom_sf"/>
</dbReference>
<sequence>MDKAQLIKLNLMKIQKLFLYLIAWALISSCANFPNNLKNIFQPSPQENTEIVDNSEETIQSDESGDYVIPEGTLESADNNYGDFLIPERTLESTPSNLEQQESVDTDAPATQELSQDEQLKLADTYISQVVEHVQKGRFQEALPLSQKALKITTEILGEKDPVTLSIMNYLGFIYQNLGYYSKALPFFEKGYSLSKEVLGEKHPNTLSRLNNLAVIYRYLGRLSEAQPLFETAYHVSKDQLGEQNPSTLNRMNNLAIIYQELGRLSEALPLFETAYRVSKQVLGEKHYLNLTILDNFASSYKDVGRLTEALSLYEKSYHLSKEVFGENQPHTLNTLNNLSLIYKALGRLSEALPLAEKSYHLSKEILGEKHPHTLKRLNHLADIHKRLNHTSKALSLFETTYHLSKQVLGEKHLDTLTRLNDLALIYQQSDDLSQSLSLFKTGYELSKESLGEKHYLTLTYLNNLALTYQDIGNLSEALALFEKSYSLSQEALGEKHPDTLTRLNQLAYADFKQGNIEQAIQHLEKLVKTVETLRSGDLFTKNRQSLFKEWIEGYLLLSNLYIQYYPLSAFDLAEIIKTRRLLETFSTTTGFTATTQQQLQYYKAQIISLNRRLKTRLAEKSRLETEKEQLVKQLAQFEDALKAKYPKYQQISKMEIVSAKEGIQYLPANAVFISYLVYKNKVLAFTLGNGVLTAHDLGEFSSLEKDLKTYHHQLDDRLSRELGKRLLGPLFDKIKEFPHWIISPYGPLNLIPFETLRLEEPLITQYQISYVQSLSMLALLQQHRPAYKRDSLLAMGAPIYKNSSYQGNPSTVDFEIARNLVQNSHDPQRYKRAFWQLDINWKNLPGTEKTFEELEKLFNAPEIYKQADATEAKLQNLNKQGILAKYRYLLFSTDSYLNVPALSSIVLGQVNNPEGIDGYVTLDEWPAYNLKSDLIMLTGSDLGISDVMSLPYAFYVAGNKNTILTLWTISDEIRTQFITEFFSKLKTGVGAVQALTATKREFIQKGGRYSHPAYWAAFVLYGV</sequence>
<evidence type="ECO:0000313" key="4">
    <source>
        <dbReference type="EMBL" id="KHD06528.2"/>
    </source>
</evidence>
<dbReference type="Gene3D" id="1.25.40.10">
    <property type="entry name" value="Tetratricopeptide repeat domain"/>
    <property type="match status" value="3"/>
</dbReference>
<dbReference type="Pfam" id="PF12770">
    <property type="entry name" value="CHAT"/>
    <property type="match status" value="1"/>
</dbReference>
<dbReference type="InterPro" id="IPR053137">
    <property type="entry name" value="NLR-like"/>
</dbReference>
<dbReference type="PROSITE" id="PS51257">
    <property type="entry name" value="PROKAR_LIPOPROTEIN"/>
    <property type="match status" value="1"/>
</dbReference>
<keyword evidence="2" id="KW-0175">Coiled coil</keyword>
<dbReference type="Pfam" id="PF13374">
    <property type="entry name" value="TPR_10"/>
    <property type="match status" value="2"/>
</dbReference>
<dbReference type="PANTHER" id="PTHR46082">
    <property type="entry name" value="ATP/GTP-BINDING PROTEIN-RELATED"/>
    <property type="match status" value="1"/>
</dbReference>
<protein>
    <recommendedName>
        <fullName evidence="3">CHAT domain-containing protein</fullName>
    </recommendedName>
</protein>
<proteinExistence type="predicted"/>